<evidence type="ECO:0000256" key="1">
    <source>
        <dbReference type="SAM" id="MobiDB-lite"/>
    </source>
</evidence>
<proteinExistence type="predicted"/>
<gene>
    <name evidence="2" type="ORF">AVDCRST_MAG91-2428</name>
</gene>
<reference evidence="2" key="1">
    <citation type="submission" date="2020-02" db="EMBL/GenBank/DDBJ databases">
        <authorList>
            <person name="Meier V. D."/>
        </authorList>
    </citation>
    <scope>NUCLEOTIDE SEQUENCE</scope>
    <source>
        <strain evidence="2">AVDCRST_MAG91</strain>
    </source>
</reference>
<sequence length="61" mass="6345">MCPTPATVLAIYAWIRLPVLTGSVWTVMHGIPIEDGSCSQAPAKPVSRASPSEAPAAWAPS</sequence>
<accession>A0A6J4TJ81</accession>
<dbReference type="EMBL" id="CADCVX010000438">
    <property type="protein sequence ID" value="CAA9524773.1"/>
    <property type="molecule type" value="Genomic_DNA"/>
</dbReference>
<feature type="region of interest" description="Disordered" evidence="1">
    <location>
        <begin position="38"/>
        <end position="61"/>
    </location>
</feature>
<protein>
    <submittedName>
        <fullName evidence="2">Uncharacterized protein</fullName>
    </submittedName>
</protein>
<dbReference type="AlphaFoldDB" id="A0A6J4TJ81"/>
<organism evidence="2">
    <name type="scientific">uncultured Sphingomonadaceae bacterium</name>
    <dbReference type="NCBI Taxonomy" id="169976"/>
    <lineage>
        <taxon>Bacteria</taxon>
        <taxon>Pseudomonadati</taxon>
        <taxon>Pseudomonadota</taxon>
        <taxon>Alphaproteobacteria</taxon>
        <taxon>Sphingomonadales</taxon>
        <taxon>Sphingomonadaceae</taxon>
        <taxon>environmental samples</taxon>
    </lineage>
</organism>
<feature type="compositionally biased region" description="Low complexity" evidence="1">
    <location>
        <begin position="45"/>
        <end position="61"/>
    </location>
</feature>
<evidence type="ECO:0000313" key="2">
    <source>
        <dbReference type="EMBL" id="CAA9524773.1"/>
    </source>
</evidence>
<name>A0A6J4TJ81_9SPHN</name>